<evidence type="ECO:0000313" key="3">
    <source>
        <dbReference type="Proteomes" id="UP000594260"/>
    </source>
</evidence>
<sequence>MPSSNAELIKCGKRESYAAWMCLLYYIVGLWAAMSVLVKGGALSEDRPAVAFCQTSSKDFAQLLIAGFQAADPSRGGSNSITLRNLSISIPMFKIREIELKNTQNFFVNEDSTITCDENDIKVNLSFGMRDPEIILKEKPGSTGTFSVTLSYFEAEAIVTLPRRDTKIIVDAINILRMDHIKVEVKENSRINSDTINNLLKNIPKRTLTSVISKYMTKAVQDYLYSNPFGI</sequence>
<name>A0A7M7K5C4_VARDE</name>
<evidence type="ECO:0000313" key="2">
    <source>
        <dbReference type="EnsemblMetazoa" id="XP_022661732"/>
    </source>
</evidence>
<dbReference type="EnsemblMetazoa" id="XM_022805997">
    <property type="protein sequence ID" value="XP_022661732"/>
    <property type="gene ID" value="LOC111250598"/>
</dbReference>
<keyword evidence="3" id="KW-1185">Reference proteome</keyword>
<organism evidence="2 3">
    <name type="scientific">Varroa destructor</name>
    <name type="common">Honeybee mite</name>
    <dbReference type="NCBI Taxonomy" id="109461"/>
    <lineage>
        <taxon>Eukaryota</taxon>
        <taxon>Metazoa</taxon>
        <taxon>Ecdysozoa</taxon>
        <taxon>Arthropoda</taxon>
        <taxon>Chelicerata</taxon>
        <taxon>Arachnida</taxon>
        <taxon>Acari</taxon>
        <taxon>Parasitiformes</taxon>
        <taxon>Mesostigmata</taxon>
        <taxon>Gamasina</taxon>
        <taxon>Dermanyssoidea</taxon>
        <taxon>Varroidae</taxon>
        <taxon>Varroa</taxon>
    </lineage>
</organism>
<dbReference type="Proteomes" id="UP000594260">
    <property type="component" value="Unplaced"/>
</dbReference>
<protein>
    <submittedName>
        <fullName evidence="2">Uncharacterized protein</fullName>
    </submittedName>
</protein>
<keyword evidence="1" id="KW-1133">Transmembrane helix</keyword>
<dbReference type="InParanoid" id="A0A7M7K5C4"/>
<dbReference type="KEGG" id="vde:111250598"/>
<dbReference type="OrthoDB" id="10610121at2759"/>
<dbReference type="RefSeq" id="XP_022661732.1">
    <property type="nucleotide sequence ID" value="XM_022805997.1"/>
</dbReference>
<keyword evidence="1" id="KW-0812">Transmembrane</keyword>
<accession>A0A7M7K5C4</accession>
<reference evidence="2" key="1">
    <citation type="submission" date="2021-01" db="UniProtKB">
        <authorList>
            <consortium name="EnsemblMetazoa"/>
        </authorList>
    </citation>
    <scope>IDENTIFICATION</scope>
</reference>
<evidence type="ECO:0000256" key="1">
    <source>
        <dbReference type="SAM" id="Phobius"/>
    </source>
</evidence>
<dbReference type="AlphaFoldDB" id="A0A7M7K5C4"/>
<feature type="transmembrane region" description="Helical" evidence="1">
    <location>
        <begin position="17"/>
        <end position="38"/>
    </location>
</feature>
<keyword evidence="1" id="KW-0472">Membrane</keyword>
<proteinExistence type="predicted"/>
<dbReference type="GeneID" id="111250598"/>